<dbReference type="Pfam" id="PF07790">
    <property type="entry name" value="Pilin_N"/>
    <property type="match status" value="1"/>
</dbReference>
<dbReference type="EMBL" id="CP003372">
    <property type="protein sequence ID" value="AGB30826.1"/>
    <property type="molecule type" value="Genomic_DNA"/>
</dbReference>
<accession>L0JKF4</accession>
<evidence type="ECO:0000313" key="4">
    <source>
        <dbReference type="EMBL" id="ELY80788.1"/>
    </source>
</evidence>
<keyword evidence="3" id="KW-0969">Cilium</keyword>
<dbReference type="NCBIfam" id="TIGR02537">
    <property type="entry name" value="arch_flag_Nterm"/>
    <property type="match status" value="1"/>
</dbReference>
<dbReference type="InterPro" id="IPR013373">
    <property type="entry name" value="Flagellin/pilin_N_arc"/>
</dbReference>
<dbReference type="AlphaFoldDB" id="L0JKF4"/>
<reference evidence="5" key="2">
    <citation type="submission" date="2012-02" db="EMBL/GenBank/DDBJ databases">
        <title>Complete sequence of chromosome of Natrinema pellirubrum DSM 15624.</title>
        <authorList>
            <person name="Lucas S."/>
            <person name="Han J."/>
            <person name="Lapidus A."/>
            <person name="Cheng J.-F."/>
            <person name="Goodwin L."/>
            <person name="Pitluck S."/>
            <person name="Peters L."/>
            <person name="Teshima H."/>
            <person name="Detter J.C."/>
            <person name="Han C."/>
            <person name="Tapia R."/>
            <person name="Land M."/>
            <person name="Hauser L."/>
            <person name="Kyrpides N."/>
            <person name="Ivanova N."/>
            <person name="Pagani I."/>
            <person name="Sproer C."/>
            <person name="Anderson I."/>
            <person name="Woyke T."/>
        </authorList>
    </citation>
    <scope>NUCLEOTIDE SEQUENCE [LARGE SCALE GENOMIC DNA]</scope>
    <source>
        <strain evidence="5">DSM 15624 / JCM 10476 / NCIMB 786</strain>
    </source>
</reference>
<dbReference type="RefSeq" id="WP_006179978.1">
    <property type="nucleotide sequence ID" value="NC_019962.1"/>
</dbReference>
<protein>
    <submittedName>
        <fullName evidence="3">Archaeal flagellin-like protein</fullName>
    </submittedName>
</protein>
<keyword evidence="6" id="KW-1185">Reference proteome</keyword>
<dbReference type="EMBL" id="AOIE01000010">
    <property type="protein sequence ID" value="ELY80788.1"/>
    <property type="molecule type" value="Genomic_DNA"/>
</dbReference>
<dbReference type="HOGENOM" id="CLU_116126_3_1_2"/>
<dbReference type="Proteomes" id="UP000011593">
    <property type="component" value="Unassembled WGS sequence"/>
</dbReference>
<name>L0JKF4_NATP1</name>
<keyword evidence="1" id="KW-1133">Transmembrane helix</keyword>
<organism evidence="3 5">
    <name type="scientific">Natrinema pellirubrum (strain DSM 15624 / CIP 106293 / JCM 10476 / NCIMB 786 / 157)</name>
    <dbReference type="NCBI Taxonomy" id="797303"/>
    <lineage>
        <taxon>Archaea</taxon>
        <taxon>Methanobacteriati</taxon>
        <taxon>Methanobacteriota</taxon>
        <taxon>Stenosarchaea group</taxon>
        <taxon>Halobacteria</taxon>
        <taxon>Halobacteriales</taxon>
        <taxon>Natrialbaceae</taxon>
        <taxon>Natrinema</taxon>
    </lineage>
</organism>
<keyword evidence="1" id="KW-0472">Membrane</keyword>
<feature type="domain" description="Archaeal Type IV pilin N-terminal" evidence="2">
    <location>
        <begin position="17"/>
        <end position="73"/>
    </location>
</feature>
<keyword evidence="1" id="KW-0812">Transmembrane</keyword>
<dbReference type="GeneID" id="14334074"/>
<gene>
    <name evidence="3" type="ordered locus">Natpe_0911</name>
    <name evidence="4" type="ORF">C488_03330</name>
</gene>
<dbReference type="PANTHER" id="PTHR38138:SF1">
    <property type="entry name" value="ARCHAEAL TYPE IV PILIN N-TERMINAL DOMAIN-CONTAINING PROTEIN"/>
    <property type="match status" value="1"/>
</dbReference>
<proteinExistence type="predicted"/>
<dbReference type="KEGG" id="npe:Natpe_0911"/>
<evidence type="ECO:0000256" key="1">
    <source>
        <dbReference type="SAM" id="Phobius"/>
    </source>
</evidence>
<dbReference type="OrthoDB" id="178148at2157"/>
<keyword evidence="3" id="KW-0966">Cell projection</keyword>
<dbReference type="STRING" id="797303.Natpe_0911"/>
<evidence type="ECO:0000313" key="6">
    <source>
        <dbReference type="Proteomes" id="UP000011593"/>
    </source>
</evidence>
<feature type="transmembrane region" description="Helical" evidence="1">
    <location>
        <begin position="21"/>
        <end position="44"/>
    </location>
</feature>
<dbReference type="InterPro" id="IPR012859">
    <property type="entry name" value="Pilin_N_archaeal"/>
</dbReference>
<dbReference type="PANTHER" id="PTHR38138">
    <property type="entry name" value="VNG6441H"/>
    <property type="match status" value="1"/>
</dbReference>
<evidence type="ECO:0000259" key="2">
    <source>
        <dbReference type="Pfam" id="PF07790"/>
    </source>
</evidence>
<dbReference type="Proteomes" id="UP000010843">
    <property type="component" value="Chromosome"/>
</dbReference>
<reference evidence="4 6" key="3">
    <citation type="journal article" date="2014" name="PLoS Genet.">
        <title>Phylogenetically driven sequencing of extremely halophilic archaea reveals strategies for static and dynamic osmo-response.</title>
        <authorList>
            <person name="Becker E.A."/>
            <person name="Seitzer P.M."/>
            <person name="Tritt A."/>
            <person name="Larsen D."/>
            <person name="Krusor M."/>
            <person name="Yao A.I."/>
            <person name="Wu D."/>
            <person name="Madern D."/>
            <person name="Eisen J.A."/>
            <person name="Darling A.E."/>
            <person name="Facciotti M.T."/>
        </authorList>
    </citation>
    <scope>NUCLEOTIDE SEQUENCE [LARGE SCALE GENOMIC DNA]</scope>
    <source>
        <strain evidence="4 6">DSM 15624</strain>
    </source>
</reference>
<evidence type="ECO:0000313" key="3">
    <source>
        <dbReference type="EMBL" id="AGB30826.1"/>
    </source>
</evidence>
<keyword evidence="3" id="KW-0282">Flagellum</keyword>
<reference evidence="3" key="1">
    <citation type="submission" date="2012-02" db="EMBL/GenBank/DDBJ databases">
        <title>Complete sequence of chromosome of Natrinema pellirubrum DSM 15624.</title>
        <authorList>
            <consortium name="US DOE Joint Genome Institute"/>
            <person name="Lucas S."/>
            <person name="Han J."/>
            <person name="Lapidus A."/>
            <person name="Cheng J.-F."/>
            <person name="Goodwin L."/>
            <person name="Pitluck S."/>
            <person name="Peters L."/>
            <person name="Teshima H."/>
            <person name="Detter J.C."/>
            <person name="Han C."/>
            <person name="Tapia R."/>
            <person name="Land M."/>
            <person name="Hauser L."/>
            <person name="Kyrpides N."/>
            <person name="Ivanova N."/>
            <person name="Pagani I."/>
            <person name="Sproer C."/>
            <person name="Anderson I."/>
            <person name="Woyke T."/>
        </authorList>
    </citation>
    <scope>NUCLEOTIDE SEQUENCE</scope>
    <source>
        <strain evidence="3">DSM 15624</strain>
    </source>
</reference>
<dbReference type="eggNOG" id="arCOG02416">
    <property type="taxonomic scope" value="Archaea"/>
</dbReference>
<evidence type="ECO:0000313" key="5">
    <source>
        <dbReference type="Proteomes" id="UP000010843"/>
    </source>
</evidence>
<sequence>MDGKQIKMNLIGDSEERAVSPVIGVILMVAITVILAAVIAAFVLDLGQSQGANAQAGMDFNEDSDQVTITINSVERADKIQVGTTVSSSDCSNGGDLPYDMGTDVGGTFVLETDDGTINNGGDQSCDFSDSDEIQIIGVYDGSDNVITTYNPN</sequence>